<dbReference type="AlphaFoldDB" id="A0A1M4EGF6"/>
<name>A0A1M4EGF6_9ACTN</name>
<dbReference type="InterPro" id="IPR000878">
    <property type="entry name" value="4pyrrol_Mease"/>
</dbReference>
<sequence>MIHHGLGPGPGSGTLSQVKRLLLIGIGAGDPDHLTLQAVKAIAAADVFFIVDKGEVKQDLIQLRLDMIAEHGRAPYRIAEARDPERDRDAAAYTAAVDDWRSRRGHAIEALVRDELADGETGAFLVWGDPGVYDSTLAIVEEILQRGNVTFDYQVVPGISSVAALTAAHRLSLTQVGRPVHLTTGRRLAESGPTADDVVVMLDAHCSFAGLTEYAIHWGAYVGTADEILVSGPVAEVGERIKQVRAEARARKGWIMDTYLLRRLSPRPEQA</sequence>
<dbReference type="InterPro" id="IPR014776">
    <property type="entry name" value="4pyrrole_Mease_sub2"/>
</dbReference>
<dbReference type="Gene3D" id="3.30.950.10">
    <property type="entry name" value="Methyltransferase, Cobalt-precorrin-4 Transmethylase, Domain 2"/>
    <property type="match status" value="1"/>
</dbReference>
<proteinExistence type="predicted"/>
<dbReference type="GO" id="GO:0043819">
    <property type="term" value="F:precorrin-6A synthase (deacetylating) activity"/>
    <property type="evidence" value="ECO:0007669"/>
    <property type="project" value="UniProtKB-EC"/>
</dbReference>
<evidence type="ECO:0000259" key="6">
    <source>
        <dbReference type="Pfam" id="PF00590"/>
    </source>
</evidence>
<dbReference type="GO" id="GO:0009236">
    <property type="term" value="P:cobalamin biosynthetic process"/>
    <property type="evidence" value="ECO:0007669"/>
    <property type="project" value="UniProtKB-KW"/>
</dbReference>
<organism evidence="7">
    <name type="scientific">Nonomuraea gerenzanensis</name>
    <dbReference type="NCBI Taxonomy" id="93944"/>
    <lineage>
        <taxon>Bacteria</taxon>
        <taxon>Bacillati</taxon>
        <taxon>Actinomycetota</taxon>
        <taxon>Actinomycetes</taxon>
        <taxon>Streptosporangiales</taxon>
        <taxon>Streptosporangiaceae</taxon>
        <taxon>Nonomuraea</taxon>
    </lineage>
</organism>
<dbReference type="InterPro" id="IPR035996">
    <property type="entry name" value="4pyrrol_Methylase_sf"/>
</dbReference>
<gene>
    <name evidence="7" type="ORF">BN4615_P7360</name>
</gene>
<evidence type="ECO:0000256" key="1">
    <source>
        <dbReference type="ARBA" id="ARBA00004953"/>
    </source>
</evidence>
<comment type="pathway">
    <text evidence="1">Cofactor biosynthesis; adenosylcobalamin biosynthesis.</text>
</comment>
<dbReference type="EC" id="2.1.1.152" evidence="7"/>
<dbReference type="Gene3D" id="3.40.1010.10">
    <property type="entry name" value="Cobalt-precorrin-4 Transmethylase, Domain 1"/>
    <property type="match status" value="1"/>
</dbReference>
<evidence type="ECO:0000256" key="2">
    <source>
        <dbReference type="ARBA" id="ARBA00022573"/>
    </source>
</evidence>
<dbReference type="GO" id="GO:0032259">
    <property type="term" value="P:methylation"/>
    <property type="evidence" value="ECO:0007669"/>
    <property type="project" value="UniProtKB-KW"/>
</dbReference>
<reference evidence="7" key="1">
    <citation type="submission" date="2016-04" db="EMBL/GenBank/DDBJ databases">
        <authorList>
            <person name="Evans L.H."/>
            <person name="Alamgir A."/>
            <person name="Owens N."/>
            <person name="Weber N.D."/>
            <person name="Virtaneva K."/>
            <person name="Barbian K."/>
            <person name="Babar A."/>
            <person name="Rosenke K."/>
        </authorList>
    </citation>
    <scope>NUCLEOTIDE SEQUENCE</scope>
    <source>
        <strain evidence="7">Nono1</strain>
    </source>
</reference>
<dbReference type="PANTHER" id="PTHR43467:SF1">
    <property type="entry name" value="PRECORRIN-6A SYNTHASE [DEACETYLATING]"/>
    <property type="match status" value="1"/>
</dbReference>
<dbReference type="EMBL" id="LT559118">
    <property type="protein sequence ID" value="SBO97844.1"/>
    <property type="molecule type" value="Genomic_DNA"/>
</dbReference>
<dbReference type="InterPro" id="IPR014777">
    <property type="entry name" value="4pyrrole_Mease_sub1"/>
</dbReference>
<evidence type="ECO:0000256" key="5">
    <source>
        <dbReference type="ARBA" id="ARBA00022691"/>
    </source>
</evidence>
<dbReference type="PANTHER" id="PTHR43467">
    <property type="entry name" value="COBALT-PRECORRIN-2 C(20)-METHYLTRANSFERASE"/>
    <property type="match status" value="1"/>
</dbReference>
<dbReference type="SUPFAM" id="SSF53790">
    <property type="entry name" value="Tetrapyrrole methylase"/>
    <property type="match status" value="1"/>
</dbReference>
<dbReference type="Pfam" id="PF00590">
    <property type="entry name" value="TP_methylase"/>
    <property type="match status" value="1"/>
</dbReference>
<accession>A0A1M4EGF6</accession>
<feature type="domain" description="Tetrapyrrole methylase" evidence="6">
    <location>
        <begin position="21"/>
        <end position="236"/>
    </location>
</feature>
<protein>
    <submittedName>
        <fullName evidence="7">Precorrin-6A synthase</fullName>
        <ecNumber evidence="7">2.1.1.152</ecNumber>
    </submittedName>
</protein>
<dbReference type="NCBIfam" id="TIGR02434">
    <property type="entry name" value="CobF"/>
    <property type="match status" value="1"/>
</dbReference>
<evidence type="ECO:0000313" key="7">
    <source>
        <dbReference type="EMBL" id="SBO97844.1"/>
    </source>
</evidence>
<keyword evidence="5" id="KW-0949">S-adenosyl-L-methionine</keyword>
<dbReference type="InterPro" id="IPR012797">
    <property type="entry name" value="CobF"/>
</dbReference>
<keyword evidence="3 7" id="KW-0489">Methyltransferase</keyword>
<evidence type="ECO:0000256" key="4">
    <source>
        <dbReference type="ARBA" id="ARBA00022679"/>
    </source>
</evidence>
<dbReference type="CDD" id="cd11643">
    <property type="entry name" value="Precorrin-6A-synthase"/>
    <property type="match status" value="1"/>
</dbReference>
<evidence type="ECO:0000256" key="3">
    <source>
        <dbReference type="ARBA" id="ARBA00022603"/>
    </source>
</evidence>
<keyword evidence="4 7" id="KW-0808">Transferase</keyword>
<dbReference type="PIRSF" id="PIRSF036525">
    <property type="entry name" value="CobF"/>
    <property type="match status" value="1"/>
</dbReference>
<keyword evidence="2" id="KW-0169">Cobalamin biosynthesis</keyword>